<evidence type="ECO:0000256" key="3">
    <source>
        <dbReference type="ARBA" id="ARBA00022490"/>
    </source>
</evidence>
<dbReference type="STRING" id="3818.A0A445ASI1"/>
<dbReference type="PANTHER" id="PTHR15651:SF7">
    <property type="entry name" value="ARMADILLO REPEAT-CONTAINING PROTEIN 8"/>
    <property type="match status" value="1"/>
</dbReference>
<accession>A0A445ASI1</accession>
<gene>
    <name evidence="7" type="ORF">Ahy_B01g053717</name>
</gene>
<dbReference type="PANTHER" id="PTHR15651">
    <property type="entry name" value="ARMADILLO REPEAT-CONTAINING PROTEIN 8"/>
    <property type="match status" value="1"/>
</dbReference>
<dbReference type="GO" id="GO:0005634">
    <property type="term" value="C:nucleus"/>
    <property type="evidence" value="ECO:0007669"/>
    <property type="project" value="UniProtKB-SubCell"/>
</dbReference>
<keyword evidence="5" id="KW-0539">Nucleus</keyword>
<evidence type="ECO:0000256" key="2">
    <source>
        <dbReference type="ARBA" id="ARBA00004496"/>
    </source>
</evidence>
<dbReference type="GO" id="GO:0043161">
    <property type="term" value="P:proteasome-mediated ubiquitin-dependent protein catabolic process"/>
    <property type="evidence" value="ECO:0007669"/>
    <property type="project" value="TreeGrafter"/>
</dbReference>
<organism evidence="7 8">
    <name type="scientific">Arachis hypogaea</name>
    <name type="common">Peanut</name>
    <dbReference type="NCBI Taxonomy" id="3818"/>
    <lineage>
        <taxon>Eukaryota</taxon>
        <taxon>Viridiplantae</taxon>
        <taxon>Streptophyta</taxon>
        <taxon>Embryophyta</taxon>
        <taxon>Tracheophyta</taxon>
        <taxon>Spermatophyta</taxon>
        <taxon>Magnoliopsida</taxon>
        <taxon>eudicotyledons</taxon>
        <taxon>Gunneridae</taxon>
        <taxon>Pentapetalae</taxon>
        <taxon>rosids</taxon>
        <taxon>fabids</taxon>
        <taxon>Fabales</taxon>
        <taxon>Fabaceae</taxon>
        <taxon>Papilionoideae</taxon>
        <taxon>50 kb inversion clade</taxon>
        <taxon>dalbergioids sensu lato</taxon>
        <taxon>Dalbergieae</taxon>
        <taxon>Pterocarpus clade</taxon>
        <taxon>Arachis</taxon>
    </lineage>
</organism>
<dbReference type="Gene3D" id="1.25.10.10">
    <property type="entry name" value="Leucine-rich Repeat Variant"/>
    <property type="match status" value="2"/>
</dbReference>
<evidence type="ECO:0000256" key="4">
    <source>
        <dbReference type="ARBA" id="ARBA00022737"/>
    </source>
</evidence>
<feature type="transmembrane region" description="Helical" evidence="6">
    <location>
        <begin position="378"/>
        <end position="398"/>
    </location>
</feature>
<keyword evidence="6" id="KW-0472">Membrane</keyword>
<proteinExistence type="predicted"/>
<dbReference type="EMBL" id="SDMP01000011">
    <property type="protein sequence ID" value="RYR29334.1"/>
    <property type="molecule type" value="Genomic_DNA"/>
</dbReference>
<dbReference type="AlphaFoldDB" id="A0A445ASI1"/>
<name>A0A445ASI1_ARAHY</name>
<comment type="subcellular location">
    <subcellularLocation>
        <location evidence="2">Cytoplasm</location>
    </subcellularLocation>
    <subcellularLocation>
        <location evidence="1">Nucleus</location>
    </subcellularLocation>
</comment>
<evidence type="ECO:0000256" key="1">
    <source>
        <dbReference type="ARBA" id="ARBA00004123"/>
    </source>
</evidence>
<protein>
    <recommendedName>
        <fullName evidence="9">Armadillo repeat-containing domain-containing protein</fullName>
    </recommendedName>
</protein>
<dbReference type="InterPro" id="IPR038739">
    <property type="entry name" value="ARMC8/Vid28"/>
</dbReference>
<dbReference type="GO" id="GO:0005737">
    <property type="term" value="C:cytoplasm"/>
    <property type="evidence" value="ECO:0007669"/>
    <property type="project" value="UniProtKB-SubCell"/>
</dbReference>
<comment type="caution">
    <text evidence="7">The sequence shown here is derived from an EMBL/GenBank/DDBJ whole genome shotgun (WGS) entry which is preliminary data.</text>
</comment>
<reference evidence="7 8" key="1">
    <citation type="submission" date="2019-01" db="EMBL/GenBank/DDBJ databases">
        <title>Sequencing of cultivated peanut Arachis hypogaea provides insights into genome evolution and oil improvement.</title>
        <authorList>
            <person name="Chen X."/>
        </authorList>
    </citation>
    <scope>NUCLEOTIDE SEQUENCE [LARGE SCALE GENOMIC DNA]</scope>
    <source>
        <strain evidence="8">cv. Fuhuasheng</strain>
        <tissue evidence="7">Leaves</tissue>
    </source>
</reference>
<evidence type="ECO:0000256" key="6">
    <source>
        <dbReference type="SAM" id="Phobius"/>
    </source>
</evidence>
<evidence type="ECO:0008006" key="9">
    <source>
        <dbReference type="Google" id="ProtNLM"/>
    </source>
</evidence>
<keyword evidence="3" id="KW-0963">Cytoplasm</keyword>
<dbReference type="GO" id="GO:0034657">
    <property type="term" value="C:GID complex"/>
    <property type="evidence" value="ECO:0007669"/>
    <property type="project" value="TreeGrafter"/>
</dbReference>
<dbReference type="InterPro" id="IPR016024">
    <property type="entry name" value="ARM-type_fold"/>
</dbReference>
<dbReference type="InterPro" id="IPR011989">
    <property type="entry name" value="ARM-like"/>
</dbReference>
<sequence>MPLKITTRKSIFFDAKNRRLSLPSIIFDSLLNPPNPITNPCFTPKFTQFSTVIIRCRHHRSVTVAPPSRSIAAVTLADFDSDPNLIVQSAVVLGNFACCLDAGVRAVLDAGAFPHLIRLLSASNDKFLECSYGCGCNCTFSTNDLSIKIILAPKYDFFKEENLEFLLLLLKSENENLSALGASIIIHSCKTGEEQNILSYVGVLDKLISLLYGSLSQRDASLESIAAIVKNNSEAVSKFVDLRGGRALSPVIELSKDKYSRTRLLACLCLICVKNASSCHLQDTGIKTKLINNLLEAPFPDECANPYWCACIGTYFVTFGQIGLTSFNVYMRFIDGCVRSIGLLWRWIFEVFRAEIARYRKIMKNKSQKSNVRKKKTIIIICALSSSVLIICLAFIVFRWKMRRKGVISDQQEEDPQLPLFDMSTISSATNKFSTDSILGKGGFGSSKWIVAVSVGVFILWSHDIEKALWIFALF</sequence>
<evidence type="ECO:0000256" key="5">
    <source>
        <dbReference type="ARBA" id="ARBA00023242"/>
    </source>
</evidence>
<evidence type="ECO:0000313" key="7">
    <source>
        <dbReference type="EMBL" id="RYR29334.1"/>
    </source>
</evidence>
<keyword evidence="6" id="KW-0812">Transmembrane</keyword>
<evidence type="ECO:0000313" key="8">
    <source>
        <dbReference type="Proteomes" id="UP000289738"/>
    </source>
</evidence>
<dbReference type="SUPFAM" id="SSF48371">
    <property type="entry name" value="ARM repeat"/>
    <property type="match status" value="1"/>
</dbReference>
<dbReference type="Proteomes" id="UP000289738">
    <property type="component" value="Chromosome B01"/>
</dbReference>
<keyword evidence="8" id="KW-1185">Reference proteome</keyword>
<keyword evidence="4" id="KW-0677">Repeat</keyword>
<keyword evidence="6" id="KW-1133">Transmembrane helix</keyword>